<dbReference type="AlphaFoldDB" id="A0A841GZT3"/>
<reference evidence="2 3" key="1">
    <citation type="submission" date="2020-08" db="EMBL/GenBank/DDBJ databases">
        <title>Genomic Encyclopedia of Type Strains, Phase IV (KMG-IV): sequencing the most valuable type-strain genomes for metagenomic binning, comparative biology and taxonomic classification.</title>
        <authorList>
            <person name="Goeker M."/>
        </authorList>
    </citation>
    <scope>NUCLEOTIDE SEQUENCE [LARGE SCALE GENOMIC DNA]</scope>
    <source>
        <strain evidence="2 3">DSM 29007</strain>
    </source>
</reference>
<protein>
    <submittedName>
        <fullName evidence="2">Uncharacterized protein</fullName>
    </submittedName>
</protein>
<sequence>MPINPTEYLSVLVSIVVGLGISHLLSGAGKLVVARRRVRMYLPTLLSMVLVFLAHVQFWWGNLGYGSEVENNYFAFLLFLLNPVLLYLMAVLVLPDFDTQGELSLRDHYHENRVWFYGMLTIIPALSIFRNVLIQHDDLITPERPYEIIFMLLGLSAVLIRAERWHRILPFVVLAFFMSMMLLTGLRPG</sequence>
<feature type="transmembrane region" description="Helical" evidence="1">
    <location>
        <begin position="114"/>
        <end position="133"/>
    </location>
</feature>
<proteinExistence type="predicted"/>
<dbReference type="RefSeq" id="WP_170033944.1">
    <property type="nucleotide sequence ID" value="NZ_JABDTL010000001.1"/>
</dbReference>
<dbReference type="EMBL" id="JACHIA010000007">
    <property type="protein sequence ID" value="MBB6071236.1"/>
    <property type="molecule type" value="Genomic_DNA"/>
</dbReference>
<keyword evidence="3" id="KW-1185">Reference proteome</keyword>
<keyword evidence="1" id="KW-0472">Membrane</keyword>
<feature type="transmembrane region" description="Helical" evidence="1">
    <location>
        <begin position="40"/>
        <end position="61"/>
    </location>
</feature>
<feature type="transmembrane region" description="Helical" evidence="1">
    <location>
        <begin position="12"/>
        <end position="33"/>
    </location>
</feature>
<evidence type="ECO:0000256" key="1">
    <source>
        <dbReference type="SAM" id="Phobius"/>
    </source>
</evidence>
<evidence type="ECO:0000313" key="2">
    <source>
        <dbReference type="EMBL" id="MBB6071236.1"/>
    </source>
</evidence>
<name>A0A841GZT3_9BACT</name>
<feature type="transmembrane region" description="Helical" evidence="1">
    <location>
        <begin position="145"/>
        <end position="161"/>
    </location>
</feature>
<feature type="transmembrane region" description="Helical" evidence="1">
    <location>
        <begin position="168"/>
        <end position="186"/>
    </location>
</feature>
<keyword evidence="1" id="KW-0812">Transmembrane</keyword>
<comment type="caution">
    <text evidence="2">The sequence shown here is derived from an EMBL/GenBank/DDBJ whole genome shotgun (WGS) entry which is preliminary data.</text>
</comment>
<evidence type="ECO:0000313" key="3">
    <source>
        <dbReference type="Proteomes" id="UP000582837"/>
    </source>
</evidence>
<feature type="transmembrane region" description="Helical" evidence="1">
    <location>
        <begin position="73"/>
        <end position="94"/>
    </location>
</feature>
<organism evidence="2 3">
    <name type="scientific">Longimicrobium terrae</name>
    <dbReference type="NCBI Taxonomy" id="1639882"/>
    <lineage>
        <taxon>Bacteria</taxon>
        <taxon>Pseudomonadati</taxon>
        <taxon>Gemmatimonadota</taxon>
        <taxon>Longimicrobiia</taxon>
        <taxon>Longimicrobiales</taxon>
        <taxon>Longimicrobiaceae</taxon>
        <taxon>Longimicrobium</taxon>
    </lineage>
</organism>
<gene>
    <name evidence="2" type="ORF">HNQ61_002860</name>
</gene>
<keyword evidence="1" id="KW-1133">Transmembrane helix</keyword>
<accession>A0A841GZT3</accession>
<dbReference type="Proteomes" id="UP000582837">
    <property type="component" value="Unassembled WGS sequence"/>
</dbReference>